<accession>A0A822BPE2</accession>
<organism evidence="1 2">
    <name type="scientific">Rotaria socialis</name>
    <dbReference type="NCBI Taxonomy" id="392032"/>
    <lineage>
        <taxon>Eukaryota</taxon>
        <taxon>Metazoa</taxon>
        <taxon>Spiralia</taxon>
        <taxon>Gnathifera</taxon>
        <taxon>Rotifera</taxon>
        <taxon>Eurotatoria</taxon>
        <taxon>Bdelloidea</taxon>
        <taxon>Philodinida</taxon>
        <taxon>Philodinidae</taxon>
        <taxon>Rotaria</taxon>
    </lineage>
</organism>
<evidence type="ECO:0000313" key="1">
    <source>
        <dbReference type="EMBL" id="CAF5032105.1"/>
    </source>
</evidence>
<reference evidence="1" key="1">
    <citation type="submission" date="2021-02" db="EMBL/GenBank/DDBJ databases">
        <authorList>
            <person name="Nowell W R."/>
        </authorList>
    </citation>
    <scope>NUCLEOTIDE SEQUENCE</scope>
</reference>
<gene>
    <name evidence="1" type="ORF">QYT958_LOCUS40733</name>
</gene>
<sequence length="91" mass="10942">MRQLTKDYCTQAMSLYLQSTTREQEILADEIKNIIVGFPKEENNEIMIDTEDDAGYIEFKRYNELREKRYNLEADQSFYFLEIERVEGELD</sequence>
<comment type="caution">
    <text evidence="1">The sequence shown here is derived from an EMBL/GenBank/DDBJ whole genome shotgun (WGS) entry which is preliminary data.</text>
</comment>
<dbReference type="AlphaFoldDB" id="A0A822BPE2"/>
<protein>
    <submittedName>
        <fullName evidence="1">Uncharacterized protein</fullName>
    </submittedName>
</protein>
<proteinExistence type="predicted"/>
<dbReference type="Proteomes" id="UP000663848">
    <property type="component" value="Unassembled WGS sequence"/>
</dbReference>
<evidence type="ECO:0000313" key="2">
    <source>
        <dbReference type="Proteomes" id="UP000663848"/>
    </source>
</evidence>
<feature type="non-terminal residue" evidence="1">
    <location>
        <position position="91"/>
    </location>
</feature>
<name>A0A822BPE2_9BILA</name>
<dbReference type="EMBL" id="CAJOBR010043385">
    <property type="protein sequence ID" value="CAF5032105.1"/>
    <property type="molecule type" value="Genomic_DNA"/>
</dbReference>